<evidence type="ECO:0000313" key="4">
    <source>
        <dbReference type="Proteomes" id="UP001454036"/>
    </source>
</evidence>
<gene>
    <name evidence="3" type="ORF">LIER_39042</name>
</gene>
<keyword evidence="4" id="KW-1185">Reference proteome</keyword>
<name>A0AAV3Q8Q2_LITER</name>
<dbReference type="FunFam" id="1.25.40.10:FF:000606">
    <property type="entry name" value="Putative pentatricopeptide repeat-containing protein"/>
    <property type="match status" value="1"/>
</dbReference>
<feature type="repeat" description="PPR" evidence="2">
    <location>
        <begin position="238"/>
        <end position="272"/>
    </location>
</feature>
<dbReference type="InterPro" id="IPR011990">
    <property type="entry name" value="TPR-like_helical_dom_sf"/>
</dbReference>
<dbReference type="PROSITE" id="PS51375">
    <property type="entry name" value="PPR"/>
    <property type="match status" value="4"/>
</dbReference>
<dbReference type="InterPro" id="IPR046848">
    <property type="entry name" value="E_motif"/>
</dbReference>
<comment type="caution">
    <text evidence="3">The sequence shown here is derived from an EMBL/GenBank/DDBJ whole genome shotgun (WGS) entry which is preliminary data.</text>
</comment>
<dbReference type="GO" id="GO:0009451">
    <property type="term" value="P:RNA modification"/>
    <property type="evidence" value="ECO:0007669"/>
    <property type="project" value="InterPro"/>
</dbReference>
<sequence length="525" mass="58731">MKCNILNISNNTLINLIRDGSILGSNINTQLLHCHILKSGYFSNGFILKSLINSYSKLELISEAHKLFDEIAEPTVVSWNTIISGYVRSGQCRNALYMFLQLEKSDISSDSYSLTAALSACGQLSLLQFGRTIHSKIVKLGEECNVVVANCLIDMYGKCGYVDSFTKVFNQLVEKDNISWNSVIAANVRNQKVEDALGIFRHMPNADRISYNEIINGVALFGEVEDAVAILYSMPCPNSSSWNSIITGYVNRGRGREALDFFSKMHLSAVEMDQFTFSTVLSGIASIAAVTWGTLVHCRTMKYGLDSSIVVGSALLDMYFKCGRVKEAELVFRTMPKKNLITWNTMISGYAHNGSAAKAIELYELLVEVKDLQPDDITFLNVLSACWHNRIPLSIANQYIETMIKNYGIHPTVEHCCVMVRLMGQEGDLSRAEEIINKSGFDSCGSVWRALLSACVTCRDIEVAKMAARKVIELERDNEFVYVQMSNIYASHGEWRSASELRKLMFGRRVMKEPGCSWVELDNII</sequence>
<protein>
    <recommendedName>
        <fullName evidence="5">Pentatricopeptide repeat-containing protein</fullName>
    </recommendedName>
</protein>
<reference evidence="3 4" key="1">
    <citation type="submission" date="2024-01" db="EMBL/GenBank/DDBJ databases">
        <title>The complete chloroplast genome sequence of Lithospermum erythrorhizon: insights into the phylogenetic relationship among Boraginaceae species and the maternal lineages of purple gromwells.</title>
        <authorList>
            <person name="Okada T."/>
            <person name="Watanabe K."/>
        </authorList>
    </citation>
    <scope>NUCLEOTIDE SEQUENCE [LARGE SCALE GENOMIC DNA]</scope>
</reference>
<dbReference type="GO" id="GO:0003723">
    <property type="term" value="F:RNA binding"/>
    <property type="evidence" value="ECO:0007669"/>
    <property type="project" value="InterPro"/>
</dbReference>
<dbReference type="FunFam" id="1.25.40.10:FF:001486">
    <property type="entry name" value="Pentatricopeptide repeat-containing protein mitochondrial"/>
    <property type="match status" value="1"/>
</dbReference>
<dbReference type="InterPro" id="IPR002885">
    <property type="entry name" value="PPR_rpt"/>
</dbReference>
<dbReference type="NCBIfam" id="TIGR00756">
    <property type="entry name" value="PPR"/>
    <property type="match status" value="3"/>
</dbReference>
<dbReference type="PANTHER" id="PTHR47926">
    <property type="entry name" value="PENTATRICOPEPTIDE REPEAT-CONTAINING PROTEIN"/>
    <property type="match status" value="1"/>
</dbReference>
<feature type="repeat" description="PPR" evidence="2">
    <location>
        <begin position="176"/>
        <end position="210"/>
    </location>
</feature>
<dbReference type="Proteomes" id="UP001454036">
    <property type="component" value="Unassembled WGS sequence"/>
</dbReference>
<evidence type="ECO:0000256" key="1">
    <source>
        <dbReference type="ARBA" id="ARBA00022737"/>
    </source>
</evidence>
<dbReference type="Pfam" id="PF20431">
    <property type="entry name" value="E_motif"/>
    <property type="match status" value="1"/>
</dbReference>
<feature type="repeat" description="PPR" evidence="2">
    <location>
        <begin position="339"/>
        <end position="374"/>
    </location>
</feature>
<dbReference type="EMBL" id="BAABME010020446">
    <property type="protein sequence ID" value="GAA0160432.1"/>
    <property type="molecule type" value="Genomic_DNA"/>
</dbReference>
<dbReference type="FunFam" id="1.25.40.10:FF:000090">
    <property type="entry name" value="Pentatricopeptide repeat-containing protein, chloroplastic"/>
    <property type="match status" value="1"/>
</dbReference>
<dbReference type="AlphaFoldDB" id="A0AAV3Q8Q2"/>
<keyword evidence="1" id="KW-0677">Repeat</keyword>
<dbReference type="Pfam" id="PF13041">
    <property type="entry name" value="PPR_2"/>
    <property type="match status" value="3"/>
</dbReference>
<proteinExistence type="predicted"/>
<dbReference type="InterPro" id="IPR046960">
    <property type="entry name" value="PPR_At4g14850-like_plant"/>
</dbReference>
<dbReference type="SUPFAM" id="SSF48452">
    <property type="entry name" value="TPR-like"/>
    <property type="match status" value="1"/>
</dbReference>
<dbReference type="Pfam" id="PF01535">
    <property type="entry name" value="PPR"/>
    <property type="match status" value="3"/>
</dbReference>
<evidence type="ECO:0000256" key="2">
    <source>
        <dbReference type="PROSITE-ProRule" id="PRU00708"/>
    </source>
</evidence>
<dbReference type="Gene3D" id="1.25.40.10">
    <property type="entry name" value="Tetratricopeptide repeat domain"/>
    <property type="match status" value="5"/>
</dbReference>
<feature type="repeat" description="PPR" evidence="2">
    <location>
        <begin position="75"/>
        <end position="109"/>
    </location>
</feature>
<evidence type="ECO:0000313" key="3">
    <source>
        <dbReference type="EMBL" id="GAA0160432.1"/>
    </source>
</evidence>
<evidence type="ECO:0008006" key="5">
    <source>
        <dbReference type="Google" id="ProtNLM"/>
    </source>
</evidence>
<accession>A0AAV3Q8Q2</accession>
<organism evidence="3 4">
    <name type="scientific">Lithospermum erythrorhizon</name>
    <name type="common">Purple gromwell</name>
    <name type="synonym">Lithospermum officinale var. erythrorhizon</name>
    <dbReference type="NCBI Taxonomy" id="34254"/>
    <lineage>
        <taxon>Eukaryota</taxon>
        <taxon>Viridiplantae</taxon>
        <taxon>Streptophyta</taxon>
        <taxon>Embryophyta</taxon>
        <taxon>Tracheophyta</taxon>
        <taxon>Spermatophyta</taxon>
        <taxon>Magnoliopsida</taxon>
        <taxon>eudicotyledons</taxon>
        <taxon>Gunneridae</taxon>
        <taxon>Pentapetalae</taxon>
        <taxon>asterids</taxon>
        <taxon>lamiids</taxon>
        <taxon>Boraginales</taxon>
        <taxon>Boraginaceae</taxon>
        <taxon>Boraginoideae</taxon>
        <taxon>Lithospermeae</taxon>
        <taxon>Lithospermum</taxon>
    </lineage>
</organism>